<comment type="caution">
    <text evidence="2">The sequence shown here is derived from an EMBL/GenBank/DDBJ whole genome shotgun (WGS) entry which is preliminary data.</text>
</comment>
<feature type="coiled-coil region" evidence="1">
    <location>
        <begin position="89"/>
        <end position="119"/>
    </location>
</feature>
<evidence type="ECO:0000313" key="2">
    <source>
        <dbReference type="EMBL" id="MBA6151394.1"/>
    </source>
</evidence>
<dbReference type="Proteomes" id="UP000541857">
    <property type="component" value="Unassembled WGS sequence"/>
</dbReference>
<evidence type="ECO:0000313" key="3">
    <source>
        <dbReference type="Proteomes" id="UP000541857"/>
    </source>
</evidence>
<accession>A0A7W2R247</accession>
<gene>
    <name evidence="2" type="ORF">H3Z82_01485</name>
</gene>
<dbReference type="AlphaFoldDB" id="A0A7W2R247"/>
<dbReference type="RefSeq" id="WP_182202105.1">
    <property type="nucleotide sequence ID" value="NZ_JACGLT010000001.1"/>
</dbReference>
<name>A0A7W2R247_9FLAO</name>
<reference evidence="2 3" key="1">
    <citation type="submission" date="2020-07" db="EMBL/GenBank/DDBJ databases">
        <title>Bacterium isolated from marine sediment.</title>
        <authorList>
            <person name="Shang D."/>
        </authorList>
    </citation>
    <scope>NUCLEOTIDE SEQUENCE [LARGE SCALE GENOMIC DNA]</scope>
    <source>
        <strain evidence="2 3">F6074</strain>
    </source>
</reference>
<dbReference type="EMBL" id="JACGLT010000001">
    <property type="protein sequence ID" value="MBA6151394.1"/>
    <property type="molecule type" value="Genomic_DNA"/>
</dbReference>
<protein>
    <submittedName>
        <fullName evidence="2">Uncharacterized protein</fullName>
    </submittedName>
</protein>
<keyword evidence="1" id="KW-0175">Coiled coil</keyword>
<organism evidence="2 3">
    <name type="scientific">Gelidibacter maritimus</name>
    <dbReference type="NCBI Taxonomy" id="2761487"/>
    <lineage>
        <taxon>Bacteria</taxon>
        <taxon>Pseudomonadati</taxon>
        <taxon>Bacteroidota</taxon>
        <taxon>Flavobacteriia</taxon>
        <taxon>Flavobacteriales</taxon>
        <taxon>Flavobacteriaceae</taxon>
        <taxon>Gelidibacter</taxon>
    </lineage>
</organism>
<evidence type="ECO:0000256" key="1">
    <source>
        <dbReference type="SAM" id="Coils"/>
    </source>
</evidence>
<keyword evidence="3" id="KW-1185">Reference proteome</keyword>
<sequence>MEKPVLYNSNREFEQQQWKGEIAYWKEELEMFTIKLSEFITRWGEKEILDQIDDYRRQFVFHGEVIEDLLEDLEQQEVFLMAQSDADILKNETALVKNHVNLRKRMENQREIYAQLKKQVFRFLEEYL</sequence>
<proteinExistence type="predicted"/>